<dbReference type="AlphaFoldDB" id="A0A1X9YRN2"/>
<dbReference type="RefSeq" id="WP_025606419.1">
    <property type="nucleotide sequence ID" value="NZ_CP021235.1"/>
</dbReference>
<accession>A0A1X9YRN2</accession>
<gene>
    <name evidence="3" type="ORF">CA264_08780</name>
</gene>
<protein>
    <recommendedName>
        <fullName evidence="5">Twitching motility protein PilT</fullName>
    </recommendedName>
</protein>
<dbReference type="PANTHER" id="PTHR39081">
    <property type="entry name" value="MUT7-C DOMAIN-CONTAINING PROTEIN"/>
    <property type="match status" value="1"/>
</dbReference>
<keyword evidence="4" id="KW-1185">Reference proteome</keyword>
<evidence type="ECO:0000313" key="4">
    <source>
        <dbReference type="Proteomes" id="UP000266292"/>
    </source>
</evidence>
<reference evidence="4" key="1">
    <citation type="submission" date="2017-05" db="EMBL/GenBank/DDBJ databases">
        <authorList>
            <person name="Ray J."/>
            <person name="Price M."/>
            <person name="Deutschbauer A."/>
        </authorList>
    </citation>
    <scope>NUCLEOTIDE SEQUENCE [LARGE SCALE GENOMIC DNA]</scope>
    <source>
        <strain evidence="4">DSM 19842</strain>
    </source>
</reference>
<dbReference type="EMBL" id="CP021235">
    <property type="protein sequence ID" value="ARS35522.1"/>
    <property type="molecule type" value="Genomic_DNA"/>
</dbReference>
<feature type="domain" description="Mut7-C RNAse" evidence="1">
    <location>
        <begin position="101"/>
        <end position="244"/>
    </location>
</feature>
<dbReference type="Pfam" id="PF14451">
    <property type="entry name" value="Ub-Mut7C"/>
    <property type="match status" value="1"/>
</dbReference>
<organism evidence="3 4">
    <name type="scientific">Pontibacter actiniarum</name>
    <dbReference type="NCBI Taxonomy" id="323450"/>
    <lineage>
        <taxon>Bacteria</taxon>
        <taxon>Pseudomonadati</taxon>
        <taxon>Bacteroidota</taxon>
        <taxon>Cytophagia</taxon>
        <taxon>Cytophagales</taxon>
        <taxon>Hymenobacteraceae</taxon>
        <taxon>Pontibacter</taxon>
    </lineage>
</organism>
<dbReference type="KEGG" id="pact:CA264_08780"/>
<dbReference type="InterPro" id="IPR027798">
    <property type="entry name" value="Ub_Mut7C"/>
</dbReference>
<dbReference type="STRING" id="709015.GCA_000472485_01768"/>
<dbReference type="Proteomes" id="UP000266292">
    <property type="component" value="Chromosome"/>
</dbReference>
<feature type="domain" description="Ubiquitin Mut7-C" evidence="2">
    <location>
        <begin position="8"/>
        <end position="81"/>
    </location>
</feature>
<dbReference type="Pfam" id="PF01927">
    <property type="entry name" value="Mut7-C"/>
    <property type="match status" value="1"/>
</dbReference>
<dbReference type="OrthoDB" id="9797655at2"/>
<sequence length="253" mass="29777">MLTTPENKAHFIFHGALNDFLRKRQQTKPLTYSFKGSPAIKDAIEAIGVPHPEVDVLLVNRQPVTLRYRLCDRDEVEVYPVDISRSWPVGYSLEEQNPPPPRFVLDVHLGTLARSMRMLGLDASYDNNLSDSAIAGMAEEQQRVVLTRDIGLLKQKAVTWGYWLRSQHTDEQLEEVIRRFKLWDRFSPFERCLTCNVPVQEVSKEEVLEQLPPKTRLYFNEFFRCPSCRRVYWKGSHYDRMQQYLERISRMRE</sequence>
<proteinExistence type="predicted"/>
<name>A0A1X9YRN2_9BACT</name>
<evidence type="ECO:0000259" key="1">
    <source>
        <dbReference type="Pfam" id="PF01927"/>
    </source>
</evidence>
<dbReference type="InterPro" id="IPR002782">
    <property type="entry name" value="Mut7-C_RNAse_dom"/>
</dbReference>
<evidence type="ECO:0008006" key="5">
    <source>
        <dbReference type="Google" id="ProtNLM"/>
    </source>
</evidence>
<dbReference type="PANTHER" id="PTHR39081:SF1">
    <property type="entry name" value="MUT7-C RNASE DOMAIN-CONTAINING PROTEIN"/>
    <property type="match status" value="1"/>
</dbReference>
<evidence type="ECO:0000313" key="3">
    <source>
        <dbReference type="EMBL" id="ARS35522.1"/>
    </source>
</evidence>
<evidence type="ECO:0000259" key="2">
    <source>
        <dbReference type="Pfam" id="PF14451"/>
    </source>
</evidence>